<evidence type="ECO:0000313" key="2">
    <source>
        <dbReference type="Proteomes" id="UP000257014"/>
    </source>
</evidence>
<name>A0A3E0JZQ8_9BACI</name>
<sequence>MSRQKRQLAIKIDGESIGKGRIPVDLLNKILKGIQTVIYQLGDYHFATEYADHPSFHHKGRFSKKVVEACSLELVSIKDGSFSVCLELSDNVQLDLYGDLGEKSIQSFQQILQQLVDKKQISSIVKDHSVKHKILRTLKEFLPRDHRYSLTFQWDSRPVYIDSKAVKALSKQLHTPTRDERELFGKMVALKIIEDRYFTMLANDKQVKCYYDEEDEQEIIRALGKDVWIHGLVVLNEEGDIQSFRRVRDITVIEPGIFSIDKVHWENRLFLFKEPIDVAVTQTDQLWILEYEPLDILCYDDTFQKTIEQFYEEIAVLWDEFVENEEQNLAPDGLRLRNELIRRVEKVVGDE</sequence>
<reference evidence="1 2" key="1">
    <citation type="submission" date="2018-03" db="EMBL/GenBank/DDBJ databases">
        <authorList>
            <person name="Keele B.F."/>
        </authorList>
    </citation>
    <scope>NUCLEOTIDE SEQUENCE [LARGE SCALE GENOMIC DNA]</scope>
    <source>
        <strain evidence="1">ZCTH4_d</strain>
    </source>
</reference>
<gene>
    <name evidence="1" type="ORF">C6P37_14200</name>
</gene>
<dbReference type="EMBL" id="QEWE01000029">
    <property type="protein sequence ID" value="REJ25891.1"/>
    <property type="molecule type" value="Genomic_DNA"/>
</dbReference>
<evidence type="ECO:0000313" key="1">
    <source>
        <dbReference type="EMBL" id="REJ25891.1"/>
    </source>
</evidence>
<protein>
    <submittedName>
        <fullName evidence="1">Uncharacterized protein</fullName>
    </submittedName>
</protein>
<organism evidence="1 2">
    <name type="scientific">Caldibacillus debilis</name>
    <dbReference type="NCBI Taxonomy" id="301148"/>
    <lineage>
        <taxon>Bacteria</taxon>
        <taxon>Bacillati</taxon>
        <taxon>Bacillota</taxon>
        <taxon>Bacilli</taxon>
        <taxon>Bacillales</taxon>
        <taxon>Bacillaceae</taxon>
        <taxon>Caldibacillus</taxon>
    </lineage>
</organism>
<accession>A0A3E0JZQ8</accession>
<dbReference type="AlphaFoldDB" id="A0A3E0JZQ8"/>
<comment type="caution">
    <text evidence="1">The sequence shown here is derived from an EMBL/GenBank/DDBJ whole genome shotgun (WGS) entry which is preliminary data.</text>
</comment>
<proteinExistence type="predicted"/>
<dbReference type="Proteomes" id="UP000257014">
    <property type="component" value="Unassembled WGS sequence"/>
</dbReference>